<protein>
    <recommendedName>
        <fullName evidence="2">CAAX prenyl protease 2/Lysostaphin resistance protein A-like domain-containing protein</fullName>
    </recommendedName>
</protein>
<name>A0A3D9V611_THECX</name>
<dbReference type="InterPro" id="IPR003675">
    <property type="entry name" value="Rce1/LyrA-like_dom"/>
</dbReference>
<accession>A0A3D9V611</accession>
<dbReference type="GO" id="GO:0004175">
    <property type="term" value="F:endopeptidase activity"/>
    <property type="evidence" value="ECO:0007669"/>
    <property type="project" value="UniProtKB-ARBA"/>
</dbReference>
<dbReference type="EMBL" id="QTUC01000001">
    <property type="protein sequence ID" value="REF37232.1"/>
    <property type="molecule type" value="Genomic_DNA"/>
</dbReference>
<dbReference type="InterPro" id="IPR042150">
    <property type="entry name" value="MmRce1-like"/>
</dbReference>
<keyword evidence="1" id="KW-1133">Transmembrane helix</keyword>
<feature type="transmembrane region" description="Helical" evidence="1">
    <location>
        <begin position="241"/>
        <end position="263"/>
    </location>
</feature>
<sequence length="273" mass="30218">MRSRVEEAERADVAVTSRPVLPFFVLVVLLSVPLWVLGLFVESPEGTPMDLPVSALMFACPFLAAWIMLWRQGSAGEIRHLLRRAVDPRTVRPRTWYFPTFLTIPVIVAAVDWCLRLTGSADGERGSIAALPLLLVLFLVSAVGEETGWMGYAVEPMRARWGALVAGLFIGAFWAIWHVLPLVQADRSFVWIAWWFLGTVALRVLIVWLYVNAGRSVVVAVIVHAFVNVGMVLLPDYTTHVAPVALFGCLSALSALVVTVLWGPTLARFRLRS</sequence>
<dbReference type="RefSeq" id="WP_115850728.1">
    <property type="nucleotide sequence ID" value="NZ_QTUC01000001.1"/>
</dbReference>
<organism evidence="3 4">
    <name type="scientific">Thermasporomyces composti</name>
    <dbReference type="NCBI Taxonomy" id="696763"/>
    <lineage>
        <taxon>Bacteria</taxon>
        <taxon>Bacillati</taxon>
        <taxon>Actinomycetota</taxon>
        <taxon>Actinomycetes</taxon>
        <taxon>Propionibacteriales</taxon>
        <taxon>Nocardioidaceae</taxon>
        <taxon>Thermasporomyces</taxon>
    </lineage>
</organism>
<dbReference type="OrthoDB" id="9777755at2"/>
<feature type="transmembrane region" description="Helical" evidence="1">
    <location>
        <begin position="95"/>
        <end position="115"/>
    </location>
</feature>
<dbReference type="GO" id="GO:0080120">
    <property type="term" value="P:CAAX-box protein maturation"/>
    <property type="evidence" value="ECO:0007669"/>
    <property type="project" value="UniProtKB-ARBA"/>
</dbReference>
<evidence type="ECO:0000313" key="3">
    <source>
        <dbReference type="EMBL" id="REF37232.1"/>
    </source>
</evidence>
<dbReference type="AlphaFoldDB" id="A0A3D9V611"/>
<evidence type="ECO:0000313" key="4">
    <source>
        <dbReference type="Proteomes" id="UP000256485"/>
    </source>
</evidence>
<keyword evidence="4" id="KW-1185">Reference proteome</keyword>
<feature type="transmembrane region" description="Helical" evidence="1">
    <location>
        <begin position="20"/>
        <end position="41"/>
    </location>
</feature>
<feature type="transmembrane region" description="Helical" evidence="1">
    <location>
        <begin position="161"/>
        <end position="180"/>
    </location>
</feature>
<keyword evidence="1" id="KW-0472">Membrane</keyword>
<dbReference type="PANTHER" id="PTHR35797">
    <property type="entry name" value="PROTEASE-RELATED"/>
    <property type="match status" value="1"/>
</dbReference>
<feature type="transmembrane region" description="Helical" evidence="1">
    <location>
        <begin position="192"/>
        <end position="210"/>
    </location>
</feature>
<feature type="transmembrane region" description="Helical" evidence="1">
    <location>
        <begin position="127"/>
        <end position="149"/>
    </location>
</feature>
<feature type="transmembrane region" description="Helical" evidence="1">
    <location>
        <begin position="217"/>
        <end position="235"/>
    </location>
</feature>
<feature type="transmembrane region" description="Helical" evidence="1">
    <location>
        <begin position="53"/>
        <end position="74"/>
    </location>
</feature>
<comment type="caution">
    <text evidence="3">The sequence shown here is derived from an EMBL/GenBank/DDBJ whole genome shotgun (WGS) entry which is preliminary data.</text>
</comment>
<reference evidence="3 4" key="1">
    <citation type="submission" date="2018-08" db="EMBL/GenBank/DDBJ databases">
        <title>Sequencing the genomes of 1000 actinobacteria strains.</title>
        <authorList>
            <person name="Klenk H.-P."/>
        </authorList>
    </citation>
    <scope>NUCLEOTIDE SEQUENCE [LARGE SCALE GENOMIC DNA]</scope>
    <source>
        <strain evidence="3 4">DSM 22891</strain>
    </source>
</reference>
<evidence type="ECO:0000259" key="2">
    <source>
        <dbReference type="Pfam" id="PF02517"/>
    </source>
</evidence>
<dbReference type="PANTHER" id="PTHR35797:SF1">
    <property type="entry name" value="PROTEASE"/>
    <property type="match status" value="1"/>
</dbReference>
<gene>
    <name evidence="3" type="ORF">DFJ64_2673</name>
</gene>
<dbReference type="Pfam" id="PF02517">
    <property type="entry name" value="Rce1-like"/>
    <property type="match status" value="1"/>
</dbReference>
<evidence type="ECO:0000256" key="1">
    <source>
        <dbReference type="SAM" id="Phobius"/>
    </source>
</evidence>
<proteinExistence type="predicted"/>
<dbReference type="Proteomes" id="UP000256485">
    <property type="component" value="Unassembled WGS sequence"/>
</dbReference>
<feature type="domain" description="CAAX prenyl protease 2/Lysostaphin resistance protein A-like" evidence="2">
    <location>
        <begin position="130"/>
        <end position="229"/>
    </location>
</feature>
<keyword evidence="1" id="KW-0812">Transmembrane</keyword>